<organism evidence="2">
    <name type="scientific">Timema shepardi</name>
    <name type="common">Walking stick</name>
    <dbReference type="NCBI Taxonomy" id="629360"/>
    <lineage>
        <taxon>Eukaryota</taxon>
        <taxon>Metazoa</taxon>
        <taxon>Ecdysozoa</taxon>
        <taxon>Arthropoda</taxon>
        <taxon>Hexapoda</taxon>
        <taxon>Insecta</taxon>
        <taxon>Pterygota</taxon>
        <taxon>Neoptera</taxon>
        <taxon>Polyneoptera</taxon>
        <taxon>Phasmatodea</taxon>
        <taxon>Timematodea</taxon>
        <taxon>Timematoidea</taxon>
        <taxon>Timematidae</taxon>
        <taxon>Timema</taxon>
    </lineage>
</organism>
<protein>
    <submittedName>
        <fullName evidence="2">Uncharacterized protein</fullName>
    </submittedName>
</protein>
<name>A0A7R9BBB7_TIMSH</name>
<evidence type="ECO:0000256" key="1">
    <source>
        <dbReference type="SAM" id="MobiDB-lite"/>
    </source>
</evidence>
<gene>
    <name evidence="2" type="ORF">TSIB3V08_LOCUS13561</name>
</gene>
<dbReference type="EMBL" id="OC028624">
    <property type="protein sequence ID" value="CAD7269561.1"/>
    <property type="molecule type" value="Genomic_DNA"/>
</dbReference>
<feature type="compositionally biased region" description="Low complexity" evidence="1">
    <location>
        <begin position="49"/>
        <end position="59"/>
    </location>
</feature>
<accession>A0A7R9BBB7</accession>
<dbReference type="AlphaFoldDB" id="A0A7R9BBB7"/>
<sequence length="165" mass="18043">MGSMSINDHNVTFNVKTFEDLIAHQEEELHGDHPTGSPTLNSEYDDGVDNNNNNVTVGTSDQKRRTITTNTSLEISSSNNSEDETGGMLRRNTCLKINTKMALSSVDASSIPEEVSVILEDNADSYSDTFQSDERNVSHQDVGVQTNDDCLPPGLLEDRRPIVAG</sequence>
<feature type="region of interest" description="Disordered" evidence="1">
    <location>
        <begin position="29"/>
        <end position="62"/>
    </location>
</feature>
<evidence type="ECO:0000313" key="2">
    <source>
        <dbReference type="EMBL" id="CAD7269561.1"/>
    </source>
</evidence>
<reference evidence="2" key="1">
    <citation type="submission" date="2020-11" db="EMBL/GenBank/DDBJ databases">
        <authorList>
            <person name="Tran Van P."/>
        </authorList>
    </citation>
    <scope>NUCLEOTIDE SEQUENCE</scope>
</reference>
<proteinExistence type="predicted"/>